<dbReference type="Proteomes" id="UP001054902">
    <property type="component" value="Unassembled WGS sequence"/>
</dbReference>
<feature type="transmembrane region" description="Helical" evidence="2">
    <location>
        <begin position="58"/>
        <end position="75"/>
    </location>
</feature>
<evidence type="ECO:0000256" key="2">
    <source>
        <dbReference type="SAM" id="Phobius"/>
    </source>
</evidence>
<keyword evidence="2" id="KW-0812">Transmembrane</keyword>
<feature type="transmembrane region" description="Helical" evidence="2">
    <location>
        <begin position="124"/>
        <end position="143"/>
    </location>
</feature>
<dbReference type="Pfam" id="PF07690">
    <property type="entry name" value="MFS_1"/>
    <property type="match status" value="2"/>
</dbReference>
<accession>A0AAD3D1I4</accession>
<keyword evidence="2" id="KW-1133">Transmembrane helix</keyword>
<dbReference type="InterPro" id="IPR011701">
    <property type="entry name" value="MFS"/>
</dbReference>
<dbReference type="PANTHER" id="PTHR23525:SF1">
    <property type="entry name" value="NODULIN-LIKE DOMAIN-CONTAINING PROTEIN"/>
    <property type="match status" value="1"/>
</dbReference>
<feature type="region of interest" description="Disordered" evidence="1">
    <location>
        <begin position="262"/>
        <end position="285"/>
    </location>
</feature>
<evidence type="ECO:0000256" key="1">
    <source>
        <dbReference type="SAM" id="MobiDB-lite"/>
    </source>
</evidence>
<keyword evidence="4" id="KW-1185">Reference proteome</keyword>
<dbReference type="GO" id="GO:0022857">
    <property type="term" value="F:transmembrane transporter activity"/>
    <property type="evidence" value="ECO:0007669"/>
    <property type="project" value="InterPro"/>
</dbReference>
<comment type="caution">
    <text evidence="3">The sequence shown here is derived from an EMBL/GenBank/DDBJ whole genome shotgun (WGS) entry which is preliminary data.</text>
</comment>
<feature type="transmembrane region" description="Helical" evidence="2">
    <location>
        <begin position="345"/>
        <end position="365"/>
    </location>
</feature>
<feature type="transmembrane region" description="Helical" evidence="2">
    <location>
        <begin position="400"/>
        <end position="418"/>
    </location>
</feature>
<feature type="transmembrane region" description="Helical" evidence="2">
    <location>
        <begin position="309"/>
        <end position="333"/>
    </location>
</feature>
<keyword evidence="2" id="KW-0472">Membrane</keyword>
<dbReference type="InterPro" id="IPR036259">
    <property type="entry name" value="MFS_trans_sf"/>
</dbReference>
<feature type="transmembrane region" description="Helical" evidence="2">
    <location>
        <begin position="224"/>
        <end position="242"/>
    </location>
</feature>
<dbReference type="Gene3D" id="1.20.1250.20">
    <property type="entry name" value="MFS general substrate transporter like domains"/>
    <property type="match status" value="2"/>
</dbReference>
<reference evidence="3 4" key="1">
    <citation type="journal article" date="2021" name="Sci. Rep.">
        <title>The genome of the diatom Chaetoceros tenuissimus carries an ancient integrated fragment of an extant virus.</title>
        <authorList>
            <person name="Hongo Y."/>
            <person name="Kimura K."/>
            <person name="Takaki Y."/>
            <person name="Yoshida Y."/>
            <person name="Baba S."/>
            <person name="Kobayashi G."/>
            <person name="Nagasaki K."/>
            <person name="Hano T."/>
            <person name="Tomaru Y."/>
        </authorList>
    </citation>
    <scope>NUCLEOTIDE SEQUENCE [LARGE SCALE GENOMIC DNA]</scope>
    <source>
        <strain evidence="3 4">NIES-3715</strain>
    </source>
</reference>
<evidence type="ECO:0000313" key="3">
    <source>
        <dbReference type="EMBL" id="GFH54404.1"/>
    </source>
</evidence>
<dbReference type="PANTHER" id="PTHR23525">
    <property type="entry name" value="TRANSPORTER, PUTATIVE-RELATED"/>
    <property type="match status" value="1"/>
</dbReference>
<dbReference type="EMBL" id="BLLK01000047">
    <property type="protein sequence ID" value="GFH54404.1"/>
    <property type="molecule type" value="Genomic_DNA"/>
</dbReference>
<feature type="transmembrane region" description="Helical" evidence="2">
    <location>
        <begin position="466"/>
        <end position="488"/>
    </location>
</feature>
<feature type="region of interest" description="Disordered" evidence="1">
    <location>
        <begin position="1"/>
        <end position="50"/>
    </location>
</feature>
<organism evidence="3 4">
    <name type="scientific">Chaetoceros tenuissimus</name>
    <dbReference type="NCBI Taxonomy" id="426638"/>
    <lineage>
        <taxon>Eukaryota</taxon>
        <taxon>Sar</taxon>
        <taxon>Stramenopiles</taxon>
        <taxon>Ochrophyta</taxon>
        <taxon>Bacillariophyta</taxon>
        <taxon>Coscinodiscophyceae</taxon>
        <taxon>Chaetocerotophycidae</taxon>
        <taxon>Chaetocerotales</taxon>
        <taxon>Chaetocerotaceae</taxon>
        <taxon>Chaetoceros</taxon>
    </lineage>
</organism>
<dbReference type="SUPFAM" id="SSF103473">
    <property type="entry name" value="MFS general substrate transporter"/>
    <property type="match status" value="1"/>
</dbReference>
<feature type="transmembrane region" description="Helical" evidence="2">
    <location>
        <begin position="149"/>
        <end position="174"/>
    </location>
</feature>
<sequence>MPPATEKLSKPLLPRSEDDPESAVNCSDIGDTIHSTENGSDSSSSSDSTTYERRSRNIKLVIAYQFFAMAARSLWNQSVLSAYVFLLKTDDPKFVGFLTGLMGLSQMFTSFPAGYLADRYRRDTMLKVASIVGTVAVSLTYYAAQQNSFTTLAAGLCTWGFFWGISNTSVMALFADSISDGDRSYYFMMRMLLQYFGNTFGPGTALILFSRLGNDWTLEECSVVMRAGQVVAIPALILLWFMNDDFCESDDNEDTEISTYQLLSDDSDTEENMRNDEVDEEENDNEALLDTNDEEHENSALCCIPMHRVVPVMVASADIMAGLAAGMSIRYFPIFFLDNLKLSPAQVQVVFMCSMLSMAIMGRLAQWIGKKLGRLQVTICCKWTGAFLLMTMVAAYKNGANALCVCVLFILRTCIMNSPGALTRSVLMDHVPKEERAKWSALESVNMFSWSGSAALGGFLVDSEGILFNFTFTSVLQLFATIPLILVFKRVKSEN</sequence>
<protein>
    <submittedName>
        <fullName evidence="3">MFS general substrate transporter</fullName>
    </submittedName>
</protein>
<feature type="transmembrane region" description="Helical" evidence="2">
    <location>
        <begin position="195"/>
        <end position="212"/>
    </location>
</feature>
<proteinExistence type="predicted"/>
<feature type="transmembrane region" description="Helical" evidence="2">
    <location>
        <begin position="95"/>
        <end position="117"/>
    </location>
</feature>
<gene>
    <name evidence="3" type="ORF">CTEN210_10880</name>
</gene>
<name>A0AAD3D1I4_9STRA</name>
<evidence type="ECO:0000313" key="4">
    <source>
        <dbReference type="Proteomes" id="UP001054902"/>
    </source>
</evidence>
<dbReference type="AlphaFoldDB" id="A0AAD3D1I4"/>